<dbReference type="InterPro" id="IPR036420">
    <property type="entry name" value="BRCT_dom_sf"/>
</dbReference>
<sequence length="577" mass="66322">MARELKKGKKGPSAQYVTRNMALRKLQISLAEFRRLCIFKGIYPRDPQKKRAGKNKIYYHMKDIQFMAHEPLLNAFRDNKAFVKKYNKSIAKREYKDAKALLKNKPQYSLHHIVKERFPTLHEALVNMDDCLSTVAIFTSLPINIGKGVSSKVVEECSQLMDQFHHFIARKCSLRKVFISIKGYYFEAEIMGEKILWLLPHQFVQTYPSEVDFRVLQSFGEFYRTQLKFVNFKLYSLENYRYPPTVNKSLQSMGYGFLSLISGDLVANEKKGGPSNSHSLNDTDVMPSATEFANNPLVQEMQEKLVENDLLKHLFAGSVFLVSREVTLSPISLIILSGGGQVTWQGEGAPLEESNPSITHQIVDRPLEHFKRRIDVLREYVQPQWVFDSFNCRVLLPIEDYAVGKTLPPHLSPFVDDKEEGYMPKQREHLNALIEQKQKQLVALPSPTNTDDAVGLNEDKVEGDTLDSIEQQHFEDLTKEFQNESFEPQKPTKITKASKHVEKAPSEKKVLSTLASNIELQKSMLSKKHKRLLERIDFGKERKLKIAENLLSKRTAIEKGFGKSKNESKKKQRQVKN</sequence>
<dbReference type="InterPro" id="IPR010613">
    <property type="entry name" value="PES"/>
</dbReference>
<feature type="compositionally biased region" description="Basic and acidic residues" evidence="5">
    <location>
        <begin position="558"/>
        <end position="569"/>
    </location>
</feature>
<evidence type="ECO:0000256" key="3">
    <source>
        <dbReference type="ARBA" id="ARBA00023242"/>
    </source>
</evidence>
<evidence type="ECO:0000313" key="8">
    <source>
        <dbReference type="Proteomes" id="UP000823046"/>
    </source>
</evidence>
<dbReference type="CDD" id="cd17709">
    <property type="entry name" value="BRCT_pescadillo_like"/>
    <property type="match status" value="1"/>
</dbReference>
<dbReference type="HAMAP" id="MF_03028">
    <property type="entry name" value="Pescadillo"/>
    <property type="match status" value="1"/>
</dbReference>
<evidence type="ECO:0000256" key="2">
    <source>
        <dbReference type="ARBA" id="ARBA00022552"/>
    </source>
</evidence>
<dbReference type="PANTHER" id="PTHR12221:SF6">
    <property type="entry name" value="PESCADILLO HOMOLOG"/>
    <property type="match status" value="1"/>
</dbReference>
<gene>
    <name evidence="7" type="ORF">IE077_000568</name>
</gene>
<comment type="similarity">
    <text evidence="4">Belongs to the pescadillo family.</text>
</comment>
<feature type="region of interest" description="Disordered" evidence="5">
    <location>
        <begin position="558"/>
        <end position="577"/>
    </location>
</feature>
<evidence type="ECO:0000256" key="4">
    <source>
        <dbReference type="HAMAP-Rule" id="MF_03028"/>
    </source>
</evidence>
<dbReference type="Proteomes" id="UP000823046">
    <property type="component" value="Unassembled WGS sequence"/>
</dbReference>
<dbReference type="SUPFAM" id="SSF52113">
    <property type="entry name" value="BRCT domain"/>
    <property type="match status" value="1"/>
</dbReference>
<evidence type="ECO:0000313" key="7">
    <source>
        <dbReference type="EMBL" id="KAF8822506.1"/>
    </source>
</evidence>
<feature type="region of interest" description="Disordered" evidence="5">
    <location>
        <begin position="484"/>
        <end position="507"/>
    </location>
</feature>
<organism evidence="7 8">
    <name type="scientific">Cardiosporidium cionae</name>
    <dbReference type="NCBI Taxonomy" id="476202"/>
    <lineage>
        <taxon>Eukaryota</taxon>
        <taxon>Sar</taxon>
        <taxon>Alveolata</taxon>
        <taxon>Apicomplexa</taxon>
        <taxon>Aconoidasida</taxon>
        <taxon>Nephromycida</taxon>
        <taxon>Cardiosporidium</taxon>
    </lineage>
</organism>
<name>A0ABQ7JEV7_9APIC</name>
<evidence type="ECO:0000256" key="5">
    <source>
        <dbReference type="SAM" id="MobiDB-lite"/>
    </source>
</evidence>
<dbReference type="Gene3D" id="3.40.50.10190">
    <property type="entry name" value="BRCT domain"/>
    <property type="match status" value="1"/>
</dbReference>
<evidence type="ECO:0000259" key="6">
    <source>
        <dbReference type="PROSITE" id="PS50172"/>
    </source>
</evidence>
<protein>
    <recommendedName>
        <fullName evidence="4">Pescadillo homolog</fullName>
    </recommendedName>
</protein>
<accession>A0ABQ7JEV7</accession>
<dbReference type="Pfam" id="PF06732">
    <property type="entry name" value="Pescadillo_N"/>
    <property type="match status" value="1"/>
</dbReference>
<dbReference type="PANTHER" id="PTHR12221">
    <property type="entry name" value="PESCADILLO - RELATED"/>
    <property type="match status" value="1"/>
</dbReference>
<dbReference type="EMBL" id="JADAQX010000046">
    <property type="protein sequence ID" value="KAF8822506.1"/>
    <property type="molecule type" value="Genomic_DNA"/>
</dbReference>
<comment type="subcellular location">
    <subcellularLocation>
        <location evidence="4">Nucleus</location>
        <location evidence="4">Nucleolus</location>
    </subcellularLocation>
    <subcellularLocation>
        <location evidence="4">Nucleus</location>
        <location evidence="4">Nucleoplasm</location>
    </subcellularLocation>
</comment>
<proteinExistence type="inferred from homology"/>
<evidence type="ECO:0000256" key="1">
    <source>
        <dbReference type="ARBA" id="ARBA00022517"/>
    </source>
</evidence>
<keyword evidence="2 4" id="KW-0698">rRNA processing</keyword>
<dbReference type="InterPro" id="IPR001357">
    <property type="entry name" value="BRCT_dom"/>
</dbReference>
<dbReference type="PROSITE" id="PS50172">
    <property type="entry name" value="BRCT"/>
    <property type="match status" value="1"/>
</dbReference>
<keyword evidence="8" id="KW-1185">Reference proteome</keyword>
<comment type="caution">
    <text evidence="7">The sequence shown here is derived from an EMBL/GenBank/DDBJ whole genome shotgun (WGS) entry which is preliminary data.</text>
</comment>
<keyword evidence="3 4" id="KW-0539">Nucleus</keyword>
<comment type="function">
    <text evidence="4">Required for maturation of ribosomal RNAs and formation of the large ribosomal subunit.</text>
</comment>
<feature type="domain" description="BRCT" evidence="6">
    <location>
        <begin position="310"/>
        <end position="403"/>
    </location>
</feature>
<reference evidence="7 8" key="1">
    <citation type="journal article" date="2020" name="bioRxiv">
        <title>Metabolic contributions of an alphaproteobacterial endosymbiont in the apicomplexan Cardiosporidium cionae.</title>
        <authorList>
            <person name="Hunter E.S."/>
            <person name="Paight C.J."/>
            <person name="Lane C.E."/>
        </authorList>
    </citation>
    <scope>NUCLEOTIDE SEQUENCE [LARGE SCALE GENOMIC DNA]</scope>
    <source>
        <strain evidence="7">ESH_2018</strain>
    </source>
</reference>
<keyword evidence="1 4" id="KW-0690">Ribosome biogenesis</keyword>